<accession>A0A1M4XM15</accession>
<gene>
    <name evidence="1" type="ORF">SAMN02746064_01538</name>
</gene>
<sequence length="41" mass="4817">MPEEKTIEEIMEEVKNELDFLPPDENIRNGFMAGLTFMMIL</sequence>
<evidence type="ECO:0000313" key="2">
    <source>
        <dbReference type="Proteomes" id="UP000184251"/>
    </source>
</evidence>
<dbReference type="STRING" id="1120975.SAMN02746064_01538"/>
<proteinExistence type="predicted"/>
<keyword evidence="2" id="KW-1185">Reference proteome</keyword>
<dbReference type="Proteomes" id="UP000184251">
    <property type="component" value="Unassembled WGS sequence"/>
</dbReference>
<dbReference type="AlphaFoldDB" id="A0A1M4XM15"/>
<reference evidence="1 2" key="1">
    <citation type="submission" date="2016-11" db="EMBL/GenBank/DDBJ databases">
        <authorList>
            <person name="Jaros S."/>
            <person name="Januszkiewicz K."/>
            <person name="Wedrychowicz H."/>
        </authorList>
    </citation>
    <scope>NUCLEOTIDE SEQUENCE [LARGE SCALE GENOMIC DNA]</scope>
    <source>
        <strain evidence="1 2">DSM 14828</strain>
    </source>
</reference>
<evidence type="ECO:0000313" key="1">
    <source>
        <dbReference type="EMBL" id="SHE94604.1"/>
    </source>
</evidence>
<organism evidence="1 2">
    <name type="scientific">Alkalibacter saccharofermentans DSM 14828</name>
    <dbReference type="NCBI Taxonomy" id="1120975"/>
    <lineage>
        <taxon>Bacteria</taxon>
        <taxon>Bacillati</taxon>
        <taxon>Bacillota</taxon>
        <taxon>Clostridia</taxon>
        <taxon>Eubacteriales</taxon>
        <taxon>Eubacteriaceae</taxon>
        <taxon>Alkalibacter</taxon>
    </lineage>
</organism>
<protein>
    <submittedName>
        <fullName evidence="1">Uncharacterized protein</fullName>
    </submittedName>
</protein>
<dbReference type="EMBL" id="FQTU01000010">
    <property type="protein sequence ID" value="SHE94604.1"/>
    <property type="molecule type" value="Genomic_DNA"/>
</dbReference>
<dbReference type="RefSeq" id="WP_278278381.1">
    <property type="nucleotide sequence ID" value="NZ_FQTU01000010.1"/>
</dbReference>
<name>A0A1M4XM15_9FIRM</name>